<dbReference type="Gene3D" id="3.30.240.20">
    <property type="entry name" value="bsu07140 like domains"/>
    <property type="match status" value="2"/>
</dbReference>
<keyword evidence="10" id="KW-1185">Reference proteome</keyword>
<evidence type="ECO:0000256" key="2">
    <source>
        <dbReference type="ARBA" id="ARBA00006448"/>
    </source>
</evidence>
<sequence length="230" mass="25556">MLLVIIRTLILYLAVVVVMRIMGKREIGQLQPFELVVALMVADLAAIPMEDTGIPLLSGIIPIIILMAAQVTISYISMKSEKARGIICGKPSVLVANGKLVESELECLRYNINDLLEQLRAKNYPNLADVEFAILETNGQLSVIPKSQKRALQPEDLQINTKYEGMPMTLVIDGRVNKENLRKVNLSEEWLRTELSKFGVQDLKKVFFASLDTAGKLFYQLKAEPGGGRA</sequence>
<accession>A0A1I6CPC3</accession>
<evidence type="ECO:0000256" key="1">
    <source>
        <dbReference type="ARBA" id="ARBA00004651"/>
    </source>
</evidence>
<comment type="similarity">
    <text evidence="2">Belongs to the UPF0702 family.</text>
</comment>
<evidence type="ECO:0000256" key="6">
    <source>
        <dbReference type="ARBA" id="ARBA00023136"/>
    </source>
</evidence>
<dbReference type="Pfam" id="PF04239">
    <property type="entry name" value="DUF421"/>
    <property type="match status" value="1"/>
</dbReference>
<feature type="transmembrane region" description="Helical" evidence="7">
    <location>
        <begin position="54"/>
        <end position="76"/>
    </location>
</feature>
<dbReference type="RefSeq" id="WP_092481511.1">
    <property type="nucleotide sequence ID" value="NZ_FOYM01000001.1"/>
</dbReference>
<dbReference type="OrthoDB" id="1682423at2"/>
<gene>
    <name evidence="9" type="ORF">SAMN05660706_101112</name>
</gene>
<reference evidence="10" key="1">
    <citation type="submission" date="2016-10" db="EMBL/GenBank/DDBJ databases">
        <authorList>
            <person name="Varghese N."/>
            <person name="Submissions S."/>
        </authorList>
    </citation>
    <scope>NUCLEOTIDE SEQUENCE [LARGE SCALE GENOMIC DNA]</scope>
    <source>
        <strain evidence="10">DSM 3669</strain>
    </source>
</reference>
<evidence type="ECO:0000313" key="10">
    <source>
        <dbReference type="Proteomes" id="UP000199584"/>
    </source>
</evidence>
<dbReference type="EMBL" id="FOYM01000001">
    <property type="protein sequence ID" value="SFQ95031.1"/>
    <property type="molecule type" value="Genomic_DNA"/>
</dbReference>
<organism evidence="9 10">
    <name type="scientific">Desulfoscipio geothermicus DSM 3669</name>
    <dbReference type="NCBI Taxonomy" id="1121426"/>
    <lineage>
        <taxon>Bacteria</taxon>
        <taxon>Bacillati</taxon>
        <taxon>Bacillota</taxon>
        <taxon>Clostridia</taxon>
        <taxon>Eubacteriales</taxon>
        <taxon>Desulfallaceae</taxon>
        <taxon>Desulfoscipio</taxon>
    </lineage>
</organism>
<name>A0A1I6CPC3_9FIRM</name>
<dbReference type="AlphaFoldDB" id="A0A1I6CPC3"/>
<dbReference type="STRING" id="39060.SAMN05660706_101112"/>
<evidence type="ECO:0000313" key="9">
    <source>
        <dbReference type="EMBL" id="SFQ95031.1"/>
    </source>
</evidence>
<comment type="subcellular location">
    <subcellularLocation>
        <location evidence="1">Cell membrane</location>
        <topology evidence="1">Multi-pass membrane protein</topology>
    </subcellularLocation>
</comment>
<protein>
    <submittedName>
        <fullName evidence="9">Uncharacterized membrane protein YcaP, DUF421 family</fullName>
    </submittedName>
</protein>
<dbReference type="PANTHER" id="PTHR34582:SF6">
    <property type="entry name" value="UPF0702 TRANSMEMBRANE PROTEIN YCAP"/>
    <property type="match status" value="1"/>
</dbReference>
<keyword evidence="4 7" id="KW-0812">Transmembrane</keyword>
<dbReference type="PANTHER" id="PTHR34582">
    <property type="entry name" value="UPF0702 TRANSMEMBRANE PROTEIN YCAP"/>
    <property type="match status" value="1"/>
</dbReference>
<evidence type="ECO:0000256" key="4">
    <source>
        <dbReference type="ARBA" id="ARBA00022692"/>
    </source>
</evidence>
<dbReference type="GO" id="GO:0005886">
    <property type="term" value="C:plasma membrane"/>
    <property type="evidence" value="ECO:0007669"/>
    <property type="project" value="UniProtKB-SubCell"/>
</dbReference>
<dbReference type="Proteomes" id="UP000199584">
    <property type="component" value="Unassembled WGS sequence"/>
</dbReference>
<dbReference type="InterPro" id="IPR023090">
    <property type="entry name" value="UPF0702_alpha/beta_dom_sf"/>
</dbReference>
<keyword evidence="3" id="KW-1003">Cell membrane</keyword>
<evidence type="ECO:0000256" key="5">
    <source>
        <dbReference type="ARBA" id="ARBA00022989"/>
    </source>
</evidence>
<evidence type="ECO:0000259" key="8">
    <source>
        <dbReference type="Pfam" id="PF04239"/>
    </source>
</evidence>
<evidence type="ECO:0000256" key="3">
    <source>
        <dbReference type="ARBA" id="ARBA00022475"/>
    </source>
</evidence>
<feature type="transmembrane region" description="Helical" evidence="7">
    <location>
        <begin position="30"/>
        <end position="48"/>
    </location>
</feature>
<feature type="domain" description="YetF C-terminal" evidence="8">
    <location>
        <begin position="79"/>
        <end position="211"/>
    </location>
</feature>
<keyword evidence="5 7" id="KW-1133">Transmembrane helix</keyword>
<evidence type="ECO:0000256" key="7">
    <source>
        <dbReference type="SAM" id="Phobius"/>
    </source>
</evidence>
<keyword evidence="6 7" id="KW-0472">Membrane</keyword>
<dbReference type="InterPro" id="IPR007353">
    <property type="entry name" value="DUF421"/>
</dbReference>
<feature type="transmembrane region" description="Helical" evidence="7">
    <location>
        <begin position="6"/>
        <end position="23"/>
    </location>
</feature>
<proteinExistence type="inferred from homology"/>